<dbReference type="AlphaFoldDB" id="A0A3M7SWA6"/>
<evidence type="ECO:0000313" key="1">
    <source>
        <dbReference type="EMBL" id="RNA40101.1"/>
    </source>
</evidence>
<reference evidence="1 2" key="1">
    <citation type="journal article" date="2018" name="Sci. Rep.">
        <title>Genomic signatures of local adaptation to the degree of environmental predictability in rotifers.</title>
        <authorList>
            <person name="Franch-Gras L."/>
            <person name="Hahn C."/>
            <person name="Garcia-Roger E.M."/>
            <person name="Carmona M.J."/>
            <person name="Serra M."/>
            <person name="Gomez A."/>
        </authorList>
    </citation>
    <scope>NUCLEOTIDE SEQUENCE [LARGE SCALE GENOMIC DNA]</scope>
    <source>
        <strain evidence="1">HYR1</strain>
    </source>
</reference>
<protein>
    <submittedName>
        <fullName evidence="1">Uncharacterized protein</fullName>
    </submittedName>
</protein>
<dbReference type="Proteomes" id="UP000276133">
    <property type="component" value="Unassembled WGS sequence"/>
</dbReference>
<accession>A0A3M7SWA6</accession>
<sequence>MDGLGHLVLSFGSFEVDFVLGVKLMRVVEQLFAHSIRALGKVELPFVQVGLGVGAPQGPVAQQIGLERSPFVAQIRVLLLVDARPLGHLGAHTLLEQLQIDVQSRPFAGSRLGPAPFSPFSTRPPGSNCWSRVTTWPVFACVCVCRTFCAPNSSTRRARTAPLAESAALHVQPDTLRRTVQQSARFALLAVIRDQQQTVGQASVKVARRPLVEHERLVVLNFVQHIEHVYLLGKIETRPGQLEQNGSMDGAEQHRVRFVVRRMSVKLTQRVDYLARVASVHALVELVDQSVDEID</sequence>
<proteinExistence type="predicted"/>
<gene>
    <name evidence="1" type="ORF">BpHYR1_005992</name>
</gene>
<organism evidence="1 2">
    <name type="scientific">Brachionus plicatilis</name>
    <name type="common">Marine rotifer</name>
    <name type="synonym">Brachionus muelleri</name>
    <dbReference type="NCBI Taxonomy" id="10195"/>
    <lineage>
        <taxon>Eukaryota</taxon>
        <taxon>Metazoa</taxon>
        <taxon>Spiralia</taxon>
        <taxon>Gnathifera</taxon>
        <taxon>Rotifera</taxon>
        <taxon>Eurotatoria</taxon>
        <taxon>Monogononta</taxon>
        <taxon>Pseudotrocha</taxon>
        <taxon>Ploima</taxon>
        <taxon>Brachionidae</taxon>
        <taxon>Brachionus</taxon>
    </lineage>
</organism>
<keyword evidence="2" id="KW-1185">Reference proteome</keyword>
<dbReference type="EMBL" id="REGN01000677">
    <property type="protein sequence ID" value="RNA40101.1"/>
    <property type="molecule type" value="Genomic_DNA"/>
</dbReference>
<comment type="caution">
    <text evidence="1">The sequence shown here is derived from an EMBL/GenBank/DDBJ whole genome shotgun (WGS) entry which is preliminary data.</text>
</comment>
<name>A0A3M7SWA6_BRAPC</name>
<evidence type="ECO:0000313" key="2">
    <source>
        <dbReference type="Proteomes" id="UP000276133"/>
    </source>
</evidence>